<dbReference type="AlphaFoldDB" id="A0A8T1LYN6"/>
<dbReference type="OrthoDB" id="10512644at2759"/>
<keyword evidence="2" id="KW-1185">Reference proteome</keyword>
<protein>
    <submittedName>
        <fullName evidence="1">Uncharacterized protein</fullName>
    </submittedName>
</protein>
<reference evidence="1 2" key="2">
    <citation type="journal article" date="2021" name="Genomics">
        <title>High-quality reference genome for Clonorchis sinensis.</title>
        <authorList>
            <person name="Young N.D."/>
            <person name="Stroehlein A.J."/>
            <person name="Kinkar L."/>
            <person name="Wang T."/>
            <person name="Sohn W.M."/>
            <person name="Chang B.C.H."/>
            <person name="Kaur P."/>
            <person name="Weisz D."/>
            <person name="Dudchenko O."/>
            <person name="Aiden E.L."/>
            <person name="Korhonen P.K."/>
            <person name="Gasser R.B."/>
        </authorList>
    </citation>
    <scope>NUCLEOTIDE SEQUENCE [LARGE SCALE GENOMIC DNA]</scope>
    <source>
        <strain evidence="1">Cs-k2</strain>
    </source>
</reference>
<comment type="caution">
    <text evidence="1">The sequence shown here is derived from an EMBL/GenBank/DDBJ whole genome shotgun (WGS) entry which is preliminary data.</text>
</comment>
<accession>A0A8T1LYN6</accession>
<organism evidence="1 2">
    <name type="scientific">Clonorchis sinensis</name>
    <name type="common">Chinese liver fluke</name>
    <dbReference type="NCBI Taxonomy" id="79923"/>
    <lineage>
        <taxon>Eukaryota</taxon>
        <taxon>Metazoa</taxon>
        <taxon>Spiralia</taxon>
        <taxon>Lophotrochozoa</taxon>
        <taxon>Platyhelminthes</taxon>
        <taxon>Trematoda</taxon>
        <taxon>Digenea</taxon>
        <taxon>Opisthorchiida</taxon>
        <taxon>Opisthorchiata</taxon>
        <taxon>Opisthorchiidae</taxon>
        <taxon>Clonorchis</taxon>
    </lineage>
</organism>
<dbReference type="EMBL" id="NIRI02000076">
    <property type="protein sequence ID" value="KAG5442073.1"/>
    <property type="molecule type" value="Genomic_DNA"/>
</dbReference>
<proteinExistence type="predicted"/>
<gene>
    <name evidence="1" type="ORF">CSKR_102841</name>
</gene>
<evidence type="ECO:0000313" key="2">
    <source>
        <dbReference type="Proteomes" id="UP000286415"/>
    </source>
</evidence>
<sequence length="144" mass="16213">MKFTTLTDNKRPFEWPPRANYFGQLLLADMPEALLILGGFDLVDLKKGILLCTLFASSISSVFRVHQTSRSMRTLSFTWRRMMRRVESIAGFPAKKCLDKVGRVVPQTAVLALGNALDIFSHWPFISNTYRPANIRGAGSDSFV</sequence>
<evidence type="ECO:0000313" key="1">
    <source>
        <dbReference type="EMBL" id="KAG5442073.1"/>
    </source>
</evidence>
<name>A0A8T1LYN6_CLOSI</name>
<dbReference type="Proteomes" id="UP000286415">
    <property type="component" value="Unassembled WGS sequence"/>
</dbReference>
<reference evidence="1 2" key="1">
    <citation type="journal article" date="2018" name="Biotechnol. Adv.">
        <title>Improved genomic resources and new bioinformatic workflow for the carcinogenic parasite Clonorchis sinensis: Biotechnological implications.</title>
        <authorList>
            <person name="Wang D."/>
            <person name="Korhonen P.K."/>
            <person name="Gasser R.B."/>
            <person name="Young N.D."/>
        </authorList>
    </citation>
    <scope>NUCLEOTIDE SEQUENCE [LARGE SCALE GENOMIC DNA]</scope>
    <source>
        <strain evidence="1">Cs-k2</strain>
    </source>
</reference>